<organism evidence="3 4">
    <name type="scientific">Chelativorans salis</name>
    <dbReference type="NCBI Taxonomy" id="2978478"/>
    <lineage>
        <taxon>Bacteria</taxon>
        <taxon>Pseudomonadati</taxon>
        <taxon>Pseudomonadota</taxon>
        <taxon>Alphaproteobacteria</taxon>
        <taxon>Hyphomicrobiales</taxon>
        <taxon>Phyllobacteriaceae</taxon>
        <taxon>Chelativorans</taxon>
    </lineage>
</organism>
<dbReference type="SUPFAM" id="SSF52129">
    <property type="entry name" value="Caspase-like"/>
    <property type="match status" value="1"/>
</dbReference>
<dbReference type="Gene3D" id="3.40.50.1460">
    <property type="match status" value="1"/>
</dbReference>
<reference evidence="3 4" key="1">
    <citation type="submission" date="2022-09" db="EMBL/GenBank/DDBJ databases">
        <title>Chelativorans salina sp. nov., a novel slightly halophilic bacterium isolated from a saline lake sediment enrichment.</title>
        <authorList>
            <person name="Gao L."/>
            <person name="Fang B.-Z."/>
            <person name="Li W.-J."/>
        </authorList>
    </citation>
    <scope>NUCLEOTIDE SEQUENCE [LARGE SCALE GENOMIC DNA]</scope>
    <source>
        <strain evidence="3 4">EGI FJ00035</strain>
    </source>
</reference>
<dbReference type="InterPro" id="IPR006597">
    <property type="entry name" value="Sel1-like"/>
</dbReference>
<comment type="caution">
    <text evidence="3">The sequence shown here is derived from an EMBL/GenBank/DDBJ whole genome shotgun (WGS) entry which is preliminary data.</text>
</comment>
<accession>A0ABT2LHT5</accession>
<gene>
    <name evidence="3" type="ORF">N5A92_03655</name>
</gene>
<sequence>MNLRIVLSETDSGFRADALVPAFRPPPCLASGMGISFVFIHETCRLSREGWELERVEVSCGGRIGLDTCEADGTTAPRAKQRFQPRSAALFVFLTFALCALAAGMMPAHAERVEGRRAALVIGNSAYSALTPLPNAVKDAHRVSDVLARANFEVTIGNDLDKAGLERTIRDFLRSLDDGDVALFYYSGHAVQVAGENFVLPVDASLSSSYDLEVESYNISNLLDYMRQTSSLQILILDACRDNPFRSEYYYTGDKKVDVKGNKGLASLTPRQGSLIVYSTAPDQVAYDGAGELSPFTESLTDHILTPNKEVRQVLTDIRSDVIARTNGRQVPWDVSSLTSQFYFVTKQNLLVMGESLTEVRVSPQARRVELDIPPPVASGGMVLTASFDQAPKSGTLMLDDRKIEPGAPIDMERLHDVVYIAESEEPSVELIPYTVASADGHKVSGAVAIVFDPELPPPGEASGVPVAAQEPEKAPEAEAPVQLALATNVGTGFLTISDAMPRTEKLSQGWYRINERSPSAQVALGSRMLSEGDLVKSEEVAQLAIRPSLRIVDTDARVVLEPVGRSAAEAPVVINVNASVNRCDELAGDALDIQGVVDGVYPNDIRVEEALAACREAVAASPGVARFHHQLGRALYASGDYEAAIAEFETAHAAGHVRSGQLLGRFYQLGAGVEKDPEKAIPLFQTAADRGDAYAQHSLGKAYLEGNGVPEDDRRGIELLTRAAEAGHTFAMNQLGAEYLYGNRVEKDAERAHRYFRESYERGDVWGAMNLALLYRDGEGVEKDTDRAKELLTQAHEGMHPYAGRLLALMLVDEGSTDQRSLFQLFRESADRGDATGALYAADMMQRDRSLMAEEGEDIWLLAFALSRNAGAASESARDALTAMSGRLVNSEIQRTLLRMGSRDVQVDGVLGPRTRQAAEAILGRPAPQAPHELLSELVAQEWISSRPRLDML</sequence>
<proteinExistence type="predicted"/>
<dbReference type="Proteomes" id="UP001320831">
    <property type="component" value="Unassembled WGS sequence"/>
</dbReference>
<dbReference type="InterPro" id="IPR011990">
    <property type="entry name" value="TPR-like_helical_dom_sf"/>
</dbReference>
<dbReference type="EMBL" id="JAOCZP010000001">
    <property type="protein sequence ID" value="MCT7374125.1"/>
    <property type="molecule type" value="Genomic_DNA"/>
</dbReference>
<evidence type="ECO:0000259" key="2">
    <source>
        <dbReference type="PROSITE" id="PS50208"/>
    </source>
</evidence>
<dbReference type="SUPFAM" id="SSF81901">
    <property type="entry name" value="HCP-like"/>
    <property type="match status" value="2"/>
</dbReference>
<dbReference type="PANTHER" id="PTHR22576">
    <property type="entry name" value="MUCOSA ASSOCIATED LYMPHOID TISSUE LYMPHOMA TRANSLOCATION PROTEIN 1/PARACASPASE"/>
    <property type="match status" value="1"/>
</dbReference>
<feature type="domain" description="Caspase family p20" evidence="2">
    <location>
        <begin position="115"/>
        <end position="244"/>
    </location>
</feature>
<feature type="transmembrane region" description="Helical" evidence="1">
    <location>
        <begin position="88"/>
        <end position="108"/>
    </location>
</feature>
<dbReference type="InterPro" id="IPR011600">
    <property type="entry name" value="Pept_C14_caspase"/>
</dbReference>
<dbReference type="Gene3D" id="1.25.40.10">
    <property type="entry name" value="Tetratricopeptide repeat domain"/>
    <property type="match status" value="1"/>
</dbReference>
<dbReference type="PANTHER" id="PTHR22576:SF37">
    <property type="entry name" value="MUCOSA-ASSOCIATED LYMPHOID TISSUE LYMPHOMA TRANSLOCATION PROTEIN 1"/>
    <property type="match status" value="1"/>
</dbReference>
<dbReference type="RefSeq" id="WP_260900484.1">
    <property type="nucleotide sequence ID" value="NZ_JAOCZP010000001.1"/>
</dbReference>
<keyword evidence="1" id="KW-1133">Transmembrane helix</keyword>
<evidence type="ECO:0000313" key="4">
    <source>
        <dbReference type="Proteomes" id="UP001320831"/>
    </source>
</evidence>
<dbReference type="Pfam" id="PF08238">
    <property type="entry name" value="Sel1"/>
    <property type="match status" value="4"/>
</dbReference>
<dbReference type="Pfam" id="PF14559">
    <property type="entry name" value="TPR_19"/>
    <property type="match status" value="1"/>
</dbReference>
<dbReference type="SMART" id="SM00671">
    <property type="entry name" value="SEL1"/>
    <property type="match status" value="4"/>
</dbReference>
<keyword evidence="1" id="KW-0472">Membrane</keyword>
<keyword evidence="4" id="KW-1185">Reference proteome</keyword>
<dbReference type="InterPro" id="IPR029030">
    <property type="entry name" value="Caspase-like_dom_sf"/>
</dbReference>
<dbReference type="InterPro" id="IPR052039">
    <property type="entry name" value="Caspase-related_regulators"/>
</dbReference>
<protein>
    <submittedName>
        <fullName evidence="3">Caspase family protein</fullName>
    </submittedName>
</protein>
<dbReference type="PROSITE" id="PS50208">
    <property type="entry name" value="CASPASE_P20"/>
    <property type="match status" value="1"/>
</dbReference>
<dbReference type="InterPro" id="IPR001309">
    <property type="entry name" value="Pept_C14_p20"/>
</dbReference>
<dbReference type="Pfam" id="PF00656">
    <property type="entry name" value="Peptidase_C14"/>
    <property type="match status" value="1"/>
</dbReference>
<evidence type="ECO:0000313" key="3">
    <source>
        <dbReference type="EMBL" id="MCT7374125.1"/>
    </source>
</evidence>
<name>A0ABT2LHT5_9HYPH</name>
<keyword evidence="1" id="KW-0812">Transmembrane</keyword>
<evidence type="ECO:0000256" key="1">
    <source>
        <dbReference type="SAM" id="Phobius"/>
    </source>
</evidence>